<keyword evidence="3" id="KW-1185">Reference proteome</keyword>
<protein>
    <submittedName>
        <fullName evidence="2">Uncharacterized protein</fullName>
    </submittedName>
</protein>
<gene>
    <name evidence="2" type="ORF">RRG08_050947</name>
</gene>
<reference evidence="2" key="1">
    <citation type="journal article" date="2023" name="G3 (Bethesda)">
        <title>A reference genome for the long-term kleptoplast-retaining sea slug Elysia crispata morphotype clarki.</title>
        <authorList>
            <person name="Eastman K.E."/>
            <person name="Pendleton A.L."/>
            <person name="Shaikh M.A."/>
            <person name="Suttiyut T."/>
            <person name="Ogas R."/>
            <person name="Tomko P."/>
            <person name="Gavelis G."/>
            <person name="Widhalm J.R."/>
            <person name="Wisecaver J.H."/>
        </authorList>
    </citation>
    <scope>NUCLEOTIDE SEQUENCE</scope>
    <source>
        <strain evidence="2">ECLA1</strain>
    </source>
</reference>
<comment type="caution">
    <text evidence="2">The sequence shown here is derived from an EMBL/GenBank/DDBJ whole genome shotgun (WGS) entry which is preliminary data.</text>
</comment>
<dbReference type="EMBL" id="JAWDGP010005682">
    <property type="protein sequence ID" value="KAK3754285.1"/>
    <property type="molecule type" value="Genomic_DNA"/>
</dbReference>
<proteinExistence type="predicted"/>
<evidence type="ECO:0000313" key="3">
    <source>
        <dbReference type="Proteomes" id="UP001283361"/>
    </source>
</evidence>
<organism evidence="2 3">
    <name type="scientific">Elysia crispata</name>
    <name type="common">lettuce slug</name>
    <dbReference type="NCBI Taxonomy" id="231223"/>
    <lineage>
        <taxon>Eukaryota</taxon>
        <taxon>Metazoa</taxon>
        <taxon>Spiralia</taxon>
        <taxon>Lophotrochozoa</taxon>
        <taxon>Mollusca</taxon>
        <taxon>Gastropoda</taxon>
        <taxon>Heterobranchia</taxon>
        <taxon>Euthyneura</taxon>
        <taxon>Panpulmonata</taxon>
        <taxon>Sacoglossa</taxon>
        <taxon>Placobranchoidea</taxon>
        <taxon>Plakobranchidae</taxon>
        <taxon>Elysia</taxon>
    </lineage>
</organism>
<name>A0AAE1D3K7_9GAST</name>
<dbReference type="Proteomes" id="UP001283361">
    <property type="component" value="Unassembled WGS sequence"/>
</dbReference>
<sequence length="140" mass="16149">MEKDLERRLKKDYLMNEIDNDTARHTEQELVQKDKDSERQTCKETDGQRHRERYREVEKKPEKGGIRRSLRKRSSRNCESAETPRTRGAAGSRRIRDSLRPPAAQSEGRAAQPQGLPRLLRSNDARVLAGTRQADTHANS</sequence>
<feature type="compositionally biased region" description="Basic residues" evidence="1">
    <location>
        <begin position="66"/>
        <end position="75"/>
    </location>
</feature>
<accession>A0AAE1D3K7</accession>
<feature type="region of interest" description="Disordered" evidence="1">
    <location>
        <begin position="16"/>
        <end position="140"/>
    </location>
</feature>
<evidence type="ECO:0000313" key="2">
    <source>
        <dbReference type="EMBL" id="KAK3754285.1"/>
    </source>
</evidence>
<feature type="compositionally biased region" description="Basic and acidic residues" evidence="1">
    <location>
        <begin position="21"/>
        <end position="65"/>
    </location>
</feature>
<dbReference type="AlphaFoldDB" id="A0AAE1D3K7"/>
<evidence type="ECO:0000256" key="1">
    <source>
        <dbReference type="SAM" id="MobiDB-lite"/>
    </source>
</evidence>